<sequence>MTTIQLMHNKKTMRVKVAKMTVYKQAKIIEATSKKNQTYYLFFYKDRYINAKKTTSIKLQSFLKTALQSGISFAGNHPLIHVLLQEDTYRLTANNQMVQKLSNKYSELETLYILAMFDNYVNNKKITALCKNTFYNYRRNGQLKKAFRIIANYAQVRPHDPFVKEMLQHFDFQKYKEQYRNLDQLTKEWSDPLYLESVYFEQHFPESVINTFIEQYDKEKRKFDLLLLTFIKCTSKNMVIKLEQLITEQLDKEDQIALWGEVLTQYPKPQEIIDILVKVEGYSEILHYYLHHTEAINDRALFEKVLTMASSKRLATNYRAVLHALIYVYKNDTAQLERTLHQTIKKLLPHLSLKEIITELKNTELPIMQKLQKMDQFSDNPDKQFALGEIYFDLEQYDQAIACFEWEMELSPNDPAPIQYLYKSYLAKGDQTQANNYKQLMTNISS</sequence>
<accession>A0ACC6M7T5</accession>
<protein>
    <submittedName>
        <fullName evidence="1">Uncharacterized protein</fullName>
    </submittedName>
</protein>
<evidence type="ECO:0000313" key="1">
    <source>
        <dbReference type="EMBL" id="MDX8046907.1"/>
    </source>
</evidence>
<comment type="caution">
    <text evidence="1">The sequence shown here is derived from an EMBL/GenBank/DDBJ whole genome shotgun (WGS) entry which is preliminary data.</text>
</comment>
<reference evidence="1" key="1">
    <citation type="submission" date="2023-11" db="EMBL/GenBank/DDBJ databases">
        <title>Gracilibacillus pellucida a moderately halophilic bacterium isolated from saline soil in Xinjiang province.</title>
        <authorList>
            <person name="Zhang Z."/>
            <person name="Tan F."/>
            <person name="Wang Y."/>
            <person name="Xia M."/>
        </authorList>
    </citation>
    <scope>NUCLEOTIDE SEQUENCE</scope>
    <source>
        <strain evidence="1">S3-1-1</strain>
    </source>
</reference>
<dbReference type="EMBL" id="JAWZSR010000007">
    <property type="protein sequence ID" value="MDX8046907.1"/>
    <property type="molecule type" value="Genomic_DNA"/>
</dbReference>
<name>A0ACC6M7T5_9BACI</name>
<keyword evidence="2" id="KW-1185">Reference proteome</keyword>
<gene>
    <name evidence="1" type="ORF">SH601_13015</name>
</gene>
<dbReference type="Proteomes" id="UP001277972">
    <property type="component" value="Unassembled WGS sequence"/>
</dbReference>
<organism evidence="1 2">
    <name type="scientific">Gracilibacillus pellucidus</name>
    <dbReference type="NCBI Taxonomy" id="3095368"/>
    <lineage>
        <taxon>Bacteria</taxon>
        <taxon>Bacillati</taxon>
        <taxon>Bacillota</taxon>
        <taxon>Bacilli</taxon>
        <taxon>Bacillales</taxon>
        <taxon>Bacillaceae</taxon>
        <taxon>Gracilibacillus</taxon>
    </lineage>
</organism>
<evidence type="ECO:0000313" key="2">
    <source>
        <dbReference type="Proteomes" id="UP001277972"/>
    </source>
</evidence>
<proteinExistence type="predicted"/>